<feature type="coiled-coil region" evidence="1">
    <location>
        <begin position="15"/>
        <end position="49"/>
    </location>
</feature>
<evidence type="ECO:0000313" key="2">
    <source>
        <dbReference type="Proteomes" id="UP000515202"/>
    </source>
</evidence>
<dbReference type="GeneID" id="105311068"/>
<keyword evidence="2" id="KW-1185">Reference proteome</keyword>
<evidence type="ECO:0000313" key="3">
    <source>
        <dbReference type="RefSeq" id="XP_011385409.2"/>
    </source>
</evidence>
<dbReference type="Proteomes" id="UP000515202">
    <property type="component" value="Unplaced"/>
</dbReference>
<protein>
    <submittedName>
        <fullName evidence="3">Myomegalin</fullName>
    </submittedName>
</protein>
<name>A0A6P3RT00_PTEVA</name>
<organism evidence="2 3">
    <name type="scientific">Pteropus vampyrus</name>
    <name type="common">Large flying fox</name>
    <dbReference type="NCBI Taxonomy" id="132908"/>
    <lineage>
        <taxon>Eukaryota</taxon>
        <taxon>Metazoa</taxon>
        <taxon>Chordata</taxon>
        <taxon>Craniata</taxon>
        <taxon>Vertebrata</taxon>
        <taxon>Euteleostomi</taxon>
        <taxon>Mammalia</taxon>
        <taxon>Eutheria</taxon>
        <taxon>Laurasiatheria</taxon>
        <taxon>Chiroptera</taxon>
        <taxon>Yinpterochiroptera</taxon>
        <taxon>Pteropodoidea</taxon>
        <taxon>Pteropodidae</taxon>
        <taxon>Pteropodinae</taxon>
        <taxon>Pteropus</taxon>
    </lineage>
</organism>
<feature type="non-terminal residue" evidence="3">
    <location>
        <position position="1"/>
    </location>
</feature>
<accession>A0A6P3RT00</accession>
<evidence type="ECO:0000256" key="1">
    <source>
        <dbReference type="SAM" id="Coils"/>
    </source>
</evidence>
<dbReference type="AlphaFoldDB" id="A0A6P3RT00"/>
<dbReference type="KEGG" id="pvp:105311068"/>
<reference evidence="3" key="1">
    <citation type="submission" date="2025-08" db="UniProtKB">
        <authorList>
            <consortium name="RefSeq"/>
        </authorList>
    </citation>
    <scope>IDENTIFICATION</scope>
    <source>
        <tissue evidence="3">Kidney</tissue>
    </source>
</reference>
<dbReference type="OrthoDB" id="10255000at2759"/>
<gene>
    <name evidence="3" type="primary">LOC105311068</name>
</gene>
<dbReference type="RefSeq" id="XP_011385409.2">
    <property type="nucleotide sequence ID" value="XM_011387107.2"/>
</dbReference>
<proteinExistence type="predicted"/>
<keyword evidence="1" id="KW-0175">Coiled coil</keyword>
<sequence>ADAETLNSQNEAELRRQFEERQQETEHVYELLENKIQLLQEESRLAKNEAPWMAALAEAEKECNLELSEKLKGVTKGGADAARDRVGPDPYAEALAQRDGWVTFAALFITCLVLDLEAVRAYSSPAVWSPLRTDSEWTVTISKSSWLPQPKNSFSKLSLRWFS</sequence>